<keyword evidence="2 3" id="KW-0802">TPR repeat</keyword>
<dbReference type="EMBL" id="CAMXCT020002669">
    <property type="protein sequence ID" value="CAL1153105.1"/>
    <property type="molecule type" value="Genomic_DNA"/>
</dbReference>
<feature type="compositionally biased region" description="Polar residues" evidence="4">
    <location>
        <begin position="83"/>
        <end position="92"/>
    </location>
</feature>
<protein>
    <submittedName>
        <fullName evidence="7">Tetratricopeptide repeat protein 13 (TPR repeat protein 13)</fullName>
    </submittedName>
</protein>
<reference evidence="5" key="1">
    <citation type="submission" date="2022-10" db="EMBL/GenBank/DDBJ databases">
        <authorList>
            <person name="Chen Y."/>
            <person name="Dougan E. K."/>
            <person name="Chan C."/>
            <person name="Rhodes N."/>
            <person name="Thang M."/>
        </authorList>
    </citation>
    <scope>NUCLEOTIDE SEQUENCE</scope>
</reference>
<dbReference type="SMART" id="SM00028">
    <property type="entry name" value="TPR"/>
    <property type="match status" value="6"/>
</dbReference>
<dbReference type="OrthoDB" id="1926212at2759"/>
<evidence type="ECO:0000313" key="6">
    <source>
        <dbReference type="EMBL" id="CAL1153105.1"/>
    </source>
</evidence>
<dbReference type="InterPro" id="IPR011990">
    <property type="entry name" value="TPR-like_helical_dom_sf"/>
</dbReference>
<feature type="compositionally biased region" description="Basic and acidic residues" evidence="4">
    <location>
        <begin position="41"/>
        <end position="57"/>
    </location>
</feature>
<evidence type="ECO:0000313" key="5">
    <source>
        <dbReference type="EMBL" id="CAI3999730.1"/>
    </source>
</evidence>
<keyword evidence="8" id="KW-1185">Reference proteome</keyword>
<dbReference type="InterPro" id="IPR019734">
    <property type="entry name" value="TPR_rpt"/>
</dbReference>
<feature type="repeat" description="TPR" evidence="3">
    <location>
        <begin position="283"/>
        <end position="316"/>
    </location>
</feature>
<name>A0A9P1CYF6_9DINO</name>
<gene>
    <name evidence="5" type="ORF">C1SCF055_LOCUS25906</name>
</gene>
<feature type="compositionally biased region" description="Basic residues" evidence="4">
    <location>
        <begin position="126"/>
        <end position="136"/>
    </location>
</feature>
<evidence type="ECO:0000256" key="1">
    <source>
        <dbReference type="ARBA" id="ARBA00022737"/>
    </source>
</evidence>
<dbReference type="AlphaFoldDB" id="A0A9P1CYF6"/>
<dbReference type="Pfam" id="PF00515">
    <property type="entry name" value="TPR_1"/>
    <property type="match status" value="1"/>
</dbReference>
<dbReference type="PROSITE" id="PS50005">
    <property type="entry name" value="TPR"/>
    <property type="match status" value="3"/>
</dbReference>
<dbReference type="Pfam" id="PF13432">
    <property type="entry name" value="TPR_16"/>
    <property type="match status" value="2"/>
</dbReference>
<dbReference type="SUPFAM" id="SSF48452">
    <property type="entry name" value="TPR-like"/>
    <property type="match status" value="1"/>
</dbReference>
<dbReference type="Proteomes" id="UP001152797">
    <property type="component" value="Unassembled WGS sequence"/>
</dbReference>
<feature type="region of interest" description="Disordered" evidence="4">
    <location>
        <begin position="26"/>
        <end position="141"/>
    </location>
</feature>
<evidence type="ECO:0000256" key="4">
    <source>
        <dbReference type="SAM" id="MobiDB-lite"/>
    </source>
</evidence>
<organism evidence="5">
    <name type="scientific">Cladocopium goreaui</name>
    <dbReference type="NCBI Taxonomy" id="2562237"/>
    <lineage>
        <taxon>Eukaryota</taxon>
        <taxon>Sar</taxon>
        <taxon>Alveolata</taxon>
        <taxon>Dinophyceae</taxon>
        <taxon>Suessiales</taxon>
        <taxon>Symbiodiniaceae</taxon>
        <taxon>Cladocopium</taxon>
    </lineage>
</organism>
<evidence type="ECO:0000313" key="7">
    <source>
        <dbReference type="EMBL" id="CAL4787042.1"/>
    </source>
</evidence>
<evidence type="ECO:0000256" key="3">
    <source>
        <dbReference type="PROSITE-ProRule" id="PRU00339"/>
    </source>
</evidence>
<feature type="repeat" description="TPR" evidence="3">
    <location>
        <begin position="457"/>
        <end position="490"/>
    </location>
</feature>
<dbReference type="PANTHER" id="PTHR44858">
    <property type="entry name" value="TETRATRICOPEPTIDE REPEAT PROTEIN 6"/>
    <property type="match status" value="1"/>
</dbReference>
<evidence type="ECO:0000313" key="8">
    <source>
        <dbReference type="Proteomes" id="UP001152797"/>
    </source>
</evidence>
<dbReference type="EMBL" id="CAMXCT010002669">
    <property type="protein sequence ID" value="CAI3999730.1"/>
    <property type="molecule type" value="Genomic_DNA"/>
</dbReference>
<evidence type="ECO:0000256" key="2">
    <source>
        <dbReference type="ARBA" id="ARBA00022803"/>
    </source>
</evidence>
<dbReference type="InterPro" id="IPR050498">
    <property type="entry name" value="Ycf3"/>
</dbReference>
<proteinExistence type="predicted"/>
<keyword evidence="1" id="KW-0677">Repeat</keyword>
<dbReference type="EMBL" id="CAMXCT030002669">
    <property type="protein sequence ID" value="CAL4787042.1"/>
    <property type="molecule type" value="Genomic_DNA"/>
</dbReference>
<accession>A0A9P1CYF6</accession>
<reference evidence="6" key="2">
    <citation type="submission" date="2024-04" db="EMBL/GenBank/DDBJ databases">
        <authorList>
            <person name="Chen Y."/>
            <person name="Shah S."/>
            <person name="Dougan E. K."/>
            <person name="Thang M."/>
            <person name="Chan C."/>
        </authorList>
    </citation>
    <scope>NUCLEOTIDE SEQUENCE [LARGE SCALE GENOMIC DNA]</scope>
</reference>
<comment type="caution">
    <text evidence="5">The sequence shown here is derived from an EMBL/GenBank/DDBJ whole genome shotgun (WGS) entry which is preliminary data.</text>
</comment>
<dbReference type="Gene3D" id="1.25.40.10">
    <property type="entry name" value="Tetratricopeptide repeat domain"/>
    <property type="match status" value="3"/>
</dbReference>
<feature type="repeat" description="TPR" evidence="3">
    <location>
        <begin position="422"/>
        <end position="455"/>
    </location>
</feature>
<dbReference type="PANTHER" id="PTHR44858:SF1">
    <property type="entry name" value="UDP-N-ACETYLGLUCOSAMINE--PEPTIDE N-ACETYLGLUCOSAMINYLTRANSFERASE SPINDLY-RELATED"/>
    <property type="match status" value="1"/>
</dbReference>
<sequence length="530" mass="58914">MASGDGVDLESLLGALDEADSFLKSREEPWRAEAGGAIDLESAHPDPDPVDPAETKPSRGSLLRRRRKEERRQPSQPSQPRQAETQQGNEAETTAKKEDFLDSFLSDLIDSSDDGKPAGPEPPTPPKRRIRHKSKGPRPTCVEDGACDPSYFRSLEGFEKFWISGLAKAFAEAAKERLLRRRKSRAAACPTAAPTGDPFTRSLTTGLSSFIADARQRTRDGALEAFNGGVPADEALHEARGLVYRDMGEYQLEALEVITPIYPPNRTALVDFDAVIELEPEKGRHYYNRGVVYHRMGREEDAIEDLSRAIELGSTEAAVFSERGLAWRSFGNMAQAVIDLTSAIEADGTQTLYLSNRGQCLFEQGLYDRAEADLSRALQIDGRDAELLYRRGITRYAQKHYAESIADLKAALAQGPVAGHEAEVYYHLGVSYANLGKHVLAVPAYDQAINLTREDKPHYLHERAKSLQIVGEHKRALDDFSKVIDMQPTNARAMFRRAFSFKVGLVLQTDHRWRQKCLLSREMLMSVAAG</sequence>